<dbReference type="Pfam" id="PF07929">
    <property type="entry name" value="PRiA4_ORF3"/>
    <property type="match status" value="1"/>
</dbReference>
<reference evidence="2" key="2">
    <citation type="journal article" date="2021" name="PeerJ">
        <title>Extensive microbial diversity within the chicken gut microbiome revealed by metagenomics and culture.</title>
        <authorList>
            <person name="Gilroy R."/>
            <person name="Ravi A."/>
            <person name="Getino M."/>
            <person name="Pursley I."/>
            <person name="Horton D.L."/>
            <person name="Alikhan N.F."/>
            <person name="Baker D."/>
            <person name="Gharbi K."/>
            <person name="Hall N."/>
            <person name="Watson M."/>
            <person name="Adriaenssens E.M."/>
            <person name="Foster-Nyarko E."/>
            <person name="Jarju S."/>
            <person name="Secka A."/>
            <person name="Antonio M."/>
            <person name="Oren A."/>
            <person name="Chaudhuri R.R."/>
            <person name="La Ragione R."/>
            <person name="Hildebrand F."/>
            <person name="Pallen M.J."/>
        </authorList>
    </citation>
    <scope>NUCLEOTIDE SEQUENCE</scope>
    <source>
        <strain evidence="2">D5-748</strain>
    </source>
</reference>
<evidence type="ECO:0000313" key="2">
    <source>
        <dbReference type="EMBL" id="MBO8445511.1"/>
    </source>
</evidence>
<sequence>MTRFQFKIKIKDISKPPVWRRISVPHDISFKKFSDVILDAFGWSGYHLWMFSPKGYGSRPVIAIPNPDDWERPDRNAAKTKLSEMFHNEGDKITYIYDFGDDWIHEIVLEKISDDSDRKCILLEAKGATPPEDCGGPWGYEHFKEVIADPSHEEFNDMAEWIGMEDDEYWDPKFADIEPGTELGRTPEDFN</sequence>
<dbReference type="EMBL" id="JADIMO010000096">
    <property type="protein sequence ID" value="MBO8445511.1"/>
    <property type="molecule type" value="Genomic_DNA"/>
</dbReference>
<accession>A0A9D9EFC1</accession>
<dbReference type="InterPro" id="IPR012912">
    <property type="entry name" value="Plasmid_pRiA4b_Orf3-like"/>
</dbReference>
<comment type="caution">
    <text evidence="2">The sequence shown here is derived from an EMBL/GenBank/DDBJ whole genome shotgun (WGS) entry which is preliminary data.</text>
</comment>
<dbReference type="PANTHER" id="PTHR41878:SF1">
    <property type="entry name" value="TNPR PROTEIN"/>
    <property type="match status" value="1"/>
</dbReference>
<feature type="domain" description="Plasmid pRiA4b Orf3-like" evidence="1">
    <location>
        <begin position="4"/>
        <end position="177"/>
    </location>
</feature>
<name>A0A9D9EFC1_9BACT</name>
<dbReference type="InterPro" id="IPR024047">
    <property type="entry name" value="MM3350-like_sf"/>
</dbReference>
<proteinExistence type="predicted"/>
<dbReference type="Gene3D" id="3.10.290.30">
    <property type="entry name" value="MM3350-like"/>
    <property type="match status" value="1"/>
</dbReference>
<dbReference type="Proteomes" id="UP000823619">
    <property type="component" value="Unassembled WGS sequence"/>
</dbReference>
<reference evidence="2" key="1">
    <citation type="submission" date="2020-10" db="EMBL/GenBank/DDBJ databases">
        <authorList>
            <person name="Gilroy R."/>
        </authorList>
    </citation>
    <scope>NUCLEOTIDE SEQUENCE</scope>
    <source>
        <strain evidence="2">D5-748</strain>
    </source>
</reference>
<protein>
    <submittedName>
        <fullName evidence="2">Plasmid pRiA4b ORF-3 family protein</fullName>
    </submittedName>
</protein>
<evidence type="ECO:0000259" key="1">
    <source>
        <dbReference type="Pfam" id="PF07929"/>
    </source>
</evidence>
<organism evidence="2 3">
    <name type="scientific">Candidatus Cryptobacteroides merdavium</name>
    <dbReference type="NCBI Taxonomy" id="2840769"/>
    <lineage>
        <taxon>Bacteria</taxon>
        <taxon>Pseudomonadati</taxon>
        <taxon>Bacteroidota</taxon>
        <taxon>Bacteroidia</taxon>
        <taxon>Bacteroidales</taxon>
        <taxon>Candidatus Cryptobacteroides</taxon>
    </lineage>
</organism>
<dbReference type="AlphaFoldDB" id="A0A9D9EFC1"/>
<dbReference type="PANTHER" id="PTHR41878">
    <property type="entry name" value="LEXA REPRESSOR-RELATED"/>
    <property type="match status" value="1"/>
</dbReference>
<gene>
    <name evidence="2" type="ORF">IAC23_07445</name>
</gene>
<evidence type="ECO:0000313" key="3">
    <source>
        <dbReference type="Proteomes" id="UP000823619"/>
    </source>
</evidence>
<dbReference type="SUPFAM" id="SSF159941">
    <property type="entry name" value="MM3350-like"/>
    <property type="match status" value="1"/>
</dbReference>